<dbReference type="AlphaFoldDB" id="A0AAN5X5M0"/>
<proteinExistence type="predicted"/>
<evidence type="ECO:0000313" key="1">
    <source>
        <dbReference type="EMBL" id="KAB0880865.1"/>
    </source>
</evidence>
<reference evidence="1 2" key="1">
    <citation type="submission" date="2019-09" db="EMBL/GenBank/DDBJ databases">
        <title>Prevalence, distribution, and phylogeny of type two toxin-antitoxin genes possessed by Cronobacter species where C. sakazakii homologs follow sequence type lineages.</title>
        <authorList>
            <person name="Finkelstein S."/>
            <person name="Negrete F."/>
            <person name="Jang H."/>
            <person name="Gopinath G.R."/>
            <person name="Tall B.D."/>
        </authorList>
    </citation>
    <scope>NUCLEOTIDE SEQUENCE [LARGE SCALE GENOMIC DNA]</scope>
    <source>
        <strain evidence="1 2">MOD1_Comp4</strain>
    </source>
</reference>
<organism evidence="1 2">
    <name type="scientific">Cronobacter sakazakii</name>
    <name type="common">Enterobacter sakazakii</name>
    <dbReference type="NCBI Taxonomy" id="28141"/>
    <lineage>
        <taxon>Bacteria</taxon>
        <taxon>Pseudomonadati</taxon>
        <taxon>Pseudomonadota</taxon>
        <taxon>Gammaproteobacteria</taxon>
        <taxon>Enterobacterales</taxon>
        <taxon>Enterobacteriaceae</taxon>
        <taxon>Cronobacter</taxon>
    </lineage>
</organism>
<comment type="caution">
    <text evidence="1">The sequence shown here is derived from an EMBL/GenBank/DDBJ whole genome shotgun (WGS) entry which is preliminary data.</text>
</comment>
<dbReference type="Proteomes" id="UP000439917">
    <property type="component" value="Unassembled WGS sequence"/>
</dbReference>
<dbReference type="EMBL" id="WAGF01000003">
    <property type="protein sequence ID" value="KAB0880865.1"/>
    <property type="molecule type" value="Genomic_DNA"/>
</dbReference>
<evidence type="ECO:0000313" key="2">
    <source>
        <dbReference type="Proteomes" id="UP000439917"/>
    </source>
</evidence>
<sequence>MKNKVGAQKGAFIKMKQKNSHIYQRIYVVCYVPIIGTYTKNSFKNNELRRLSLSRYNLFLRDSMINSCRYG</sequence>
<name>A0AAN5X5M0_CROSK</name>
<accession>A0AAN5X5M0</accession>
<protein>
    <submittedName>
        <fullName evidence="1">Uncharacterized protein</fullName>
    </submittedName>
</protein>
<gene>
    <name evidence="1" type="ORF">FZI38_01385</name>
</gene>